<evidence type="ECO:0000313" key="2">
    <source>
        <dbReference type="Proteomes" id="UP000299102"/>
    </source>
</evidence>
<gene>
    <name evidence="1" type="ORF">EVAR_69265_1</name>
</gene>
<reference evidence="1 2" key="1">
    <citation type="journal article" date="2019" name="Commun. Biol.">
        <title>The bagworm genome reveals a unique fibroin gene that provides high tensile strength.</title>
        <authorList>
            <person name="Kono N."/>
            <person name="Nakamura H."/>
            <person name="Ohtoshi R."/>
            <person name="Tomita M."/>
            <person name="Numata K."/>
            <person name="Arakawa K."/>
        </authorList>
    </citation>
    <scope>NUCLEOTIDE SEQUENCE [LARGE SCALE GENOMIC DNA]</scope>
</reference>
<dbReference type="EMBL" id="BGZK01004911">
    <property type="protein sequence ID" value="GBP11558.1"/>
    <property type="molecule type" value="Genomic_DNA"/>
</dbReference>
<dbReference type="AlphaFoldDB" id="A0A4C1TDM9"/>
<dbReference type="Proteomes" id="UP000299102">
    <property type="component" value="Unassembled WGS sequence"/>
</dbReference>
<dbReference type="OrthoDB" id="6608908at2759"/>
<protein>
    <submittedName>
        <fullName evidence="1">Uncharacterized protein</fullName>
    </submittedName>
</protein>
<organism evidence="1 2">
    <name type="scientific">Eumeta variegata</name>
    <name type="common">Bagworm moth</name>
    <name type="synonym">Eumeta japonica</name>
    <dbReference type="NCBI Taxonomy" id="151549"/>
    <lineage>
        <taxon>Eukaryota</taxon>
        <taxon>Metazoa</taxon>
        <taxon>Ecdysozoa</taxon>
        <taxon>Arthropoda</taxon>
        <taxon>Hexapoda</taxon>
        <taxon>Insecta</taxon>
        <taxon>Pterygota</taxon>
        <taxon>Neoptera</taxon>
        <taxon>Endopterygota</taxon>
        <taxon>Lepidoptera</taxon>
        <taxon>Glossata</taxon>
        <taxon>Ditrysia</taxon>
        <taxon>Tineoidea</taxon>
        <taxon>Psychidae</taxon>
        <taxon>Oiketicinae</taxon>
        <taxon>Eumeta</taxon>
    </lineage>
</organism>
<sequence length="143" mass="16441">METQYRVRRSLTSRRKENSGFEYNAAIDYEKDKVVELGKMIHKCTHCTALKWKDESTGICCSRGVKRGLVRQLQHMVHEVNPYIEDLKSTIDSIPQDCENFQVVIRAEEKPAVSHSGRFSEPSCREIALAIAVQQFEKRGIIL</sequence>
<name>A0A4C1TDM9_EUMVA</name>
<keyword evidence="2" id="KW-1185">Reference proteome</keyword>
<evidence type="ECO:0000313" key="1">
    <source>
        <dbReference type="EMBL" id="GBP11558.1"/>
    </source>
</evidence>
<accession>A0A4C1TDM9</accession>
<proteinExistence type="predicted"/>
<comment type="caution">
    <text evidence="1">The sequence shown here is derived from an EMBL/GenBank/DDBJ whole genome shotgun (WGS) entry which is preliminary data.</text>
</comment>